<evidence type="ECO:0000313" key="2">
    <source>
        <dbReference type="Proteomes" id="UP000430232"/>
    </source>
</evidence>
<evidence type="ECO:0000313" key="1">
    <source>
        <dbReference type="EMBL" id="KAB0642046.1"/>
    </source>
</evidence>
<reference evidence="1 2" key="1">
    <citation type="submission" date="2019-09" db="EMBL/GenBank/DDBJ databases">
        <title>Draft genome sequences of 48 bacterial type strains from the CCUG.</title>
        <authorList>
            <person name="Tunovic T."/>
            <person name="Pineiro-Iglesias B."/>
            <person name="Unosson C."/>
            <person name="Inganas E."/>
            <person name="Ohlen M."/>
            <person name="Cardew S."/>
            <person name="Jensie-Markopoulos S."/>
            <person name="Salva-Serra F."/>
            <person name="Jaen-Luchoro D."/>
            <person name="Karlsson R."/>
            <person name="Svensson-Stadler L."/>
            <person name="Chun J."/>
            <person name="Moore E."/>
        </authorList>
    </citation>
    <scope>NUCLEOTIDE SEQUENCE [LARGE SCALE GENOMIC DNA]</scope>
    <source>
        <strain evidence="1 2">CCUG 54555</strain>
    </source>
</reference>
<protein>
    <submittedName>
        <fullName evidence="1">Uncharacterized protein</fullName>
    </submittedName>
</protein>
<dbReference type="InterPro" id="IPR028959">
    <property type="entry name" value="Imm41"/>
</dbReference>
<comment type="caution">
    <text evidence="1">The sequence shown here is derived from an EMBL/GenBank/DDBJ whole genome shotgun (WGS) entry which is preliminary data.</text>
</comment>
<dbReference type="EMBL" id="VZOJ01000031">
    <property type="protein sequence ID" value="KAB0642046.1"/>
    <property type="molecule type" value="Genomic_DNA"/>
</dbReference>
<dbReference type="OrthoDB" id="7268746at2"/>
<accession>A0A6H9SN27</accession>
<keyword evidence="2" id="KW-1185">Reference proteome</keyword>
<proteinExistence type="predicted"/>
<organism evidence="1 2">
    <name type="scientific">Burkholderia latens</name>
    <dbReference type="NCBI Taxonomy" id="488446"/>
    <lineage>
        <taxon>Bacteria</taxon>
        <taxon>Pseudomonadati</taxon>
        <taxon>Pseudomonadota</taxon>
        <taxon>Betaproteobacteria</taxon>
        <taxon>Burkholderiales</taxon>
        <taxon>Burkholderiaceae</taxon>
        <taxon>Burkholderia</taxon>
        <taxon>Burkholderia cepacia complex</taxon>
    </lineage>
</organism>
<dbReference type="Pfam" id="PF15592">
    <property type="entry name" value="Imm41"/>
    <property type="match status" value="1"/>
</dbReference>
<name>A0A6H9SN27_9BURK</name>
<dbReference type="AlphaFoldDB" id="A0A6H9SN27"/>
<gene>
    <name evidence="1" type="ORF">F7R21_13510</name>
</gene>
<dbReference type="Proteomes" id="UP000430232">
    <property type="component" value="Unassembled WGS sequence"/>
</dbReference>
<sequence length="150" mass="17498">MRGRGVGLRLSEVEKESEKMDPKSIFKKNIFSSPAYDEKSFAGVLHEQGIWQEEQYWLLEAALYALAHEKTIEANLYAEVFMIFNFVMNAICSHLDQSDLYEIENLDRERVYDLRERVRMVFEGFFVRKMPDQEACFEERNPLLGSGAGN</sequence>